<proteinExistence type="predicted"/>
<feature type="coiled-coil region" evidence="1">
    <location>
        <begin position="458"/>
        <end position="485"/>
    </location>
</feature>
<dbReference type="InterPro" id="IPR026204">
    <property type="entry name" value="GRIPAP1"/>
</dbReference>
<comment type="caution">
    <text evidence="3">The sequence shown here is derived from an EMBL/GenBank/DDBJ whole genome shotgun (WGS) entry which is preliminary data.</text>
</comment>
<dbReference type="PANTHER" id="PTHR18978">
    <property type="entry name" value="GRIP-1 ASSOCIATED PROTEIN 1"/>
    <property type="match status" value="1"/>
</dbReference>
<feature type="region of interest" description="Disordered" evidence="2">
    <location>
        <begin position="1"/>
        <end position="23"/>
    </location>
</feature>
<feature type="region of interest" description="Disordered" evidence="2">
    <location>
        <begin position="73"/>
        <end position="107"/>
    </location>
</feature>
<feature type="coiled-coil region" evidence="1">
    <location>
        <begin position="117"/>
        <end position="418"/>
    </location>
</feature>
<evidence type="ECO:0008006" key="5">
    <source>
        <dbReference type="Google" id="ProtNLM"/>
    </source>
</evidence>
<dbReference type="PANTHER" id="PTHR18978:SF1">
    <property type="entry name" value="GRIP1-ASSOCIATED PROTEIN 1"/>
    <property type="match status" value="1"/>
</dbReference>
<evidence type="ECO:0000313" key="4">
    <source>
        <dbReference type="Proteomes" id="UP001217089"/>
    </source>
</evidence>
<evidence type="ECO:0000256" key="2">
    <source>
        <dbReference type="SAM" id="MobiDB-lite"/>
    </source>
</evidence>
<feature type="region of interest" description="Disordered" evidence="2">
    <location>
        <begin position="565"/>
        <end position="606"/>
    </location>
</feature>
<evidence type="ECO:0000256" key="1">
    <source>
        <dbReference type="SAM" id="Coils"/>
    </source>
</evidence>
<reference evidence="3 4" key="1">
    <citation type="submission" date="2022-12" db="EMBL/GenBank/DDBJ databases">
        <title>Chromosome-level genome of Tegillarca granosa.</title>
        <authorList>
            <person name="Kim J."/>
        </authorList>
    </citation>
    <scope>NUCLEOTIDE SEQUENCE [LARGE SCALE GENOMIC DNA]</scope>
    <source>
        <strain evidence="3">Teg-2019</strain>
        <tissue evidence="3">Adductor muscle</tissue>
    </source>
</reference>
<name>A0ABQ9E9I7_TEGGR</name>
<dbReference type="EMBL" id="JARBDR010000918">
    <property type="protein sequence ID" value="KAJ8302003.1"/>
    <property type="molecule type" value="Genomic_DNA"/>
</dbReference>
<keyword evidence="1" id="KW-0175">Coiled coil</keyword>
<accession>A0ABQ9E9I7</accession>
<feature type="compositionally biased region" description="Basic and acidic residues" evidence="2">
    <location>
        <begin position="76"/>
        <end position="96"/>
    </location>
</feature>
<keyword evidence="4" id="KW-1185">Reference proteome</keyword>
<protein>
    <recommendedName>
        <fullName evidence="5">GRIP1-associated protein 1</fullName>
    </recommendedName>
</protein>
<feature type="region of interest" description="Disordered" evidence="2">
    <location>
        <begin position="422"/>
        <end position="456"/>
    </location>
</feature>
<feature type="compositionally biased region" description="Polar residues" evidence="2">
    <location>
        <begin position="440"/>
        <end position="450"/>
    </location>
</feature>
<dbReference type="Proteomes" id="UP001217089">
    <property type="component" value="Unassembled WGS sequence"/>
</dbReference>
<organism evidence="3 4">
    <name type="scientific">Tegillarca granosa</name>
    <name type="common">Malaysian cockle</name>
    <name type="synonym">Anadara granosa</name>
    <dbReference type="NCBI Taxonomy" id="220873"/>
    <lineage>
        <taxon>Eukaryota</taxon>
        <taxon>Metazoa</taxon>
        <taxon>Spiralia</taxon>
        <taxon>Lophotrochozoa</taxon>
        <taxon>Mollusca</taxon>
        <taxon>Bivalvia</taxon>
        <taxon>Autobranchia</taxon>
        <taxon>Pteriomorphia</taxon>
        <taxon>Arcoida</taxon>
        <taxon>Arcoidea</taxon>
        <taxon>Arcidae</taxon>
        <taxon>Tegillarca</taxon>
    </lineage>
</organism>
<sequence>MASSLSEEEFHRMQAIQKSKKAQLVAKNEELEKQVSELGENRPVESAVVSTQLEDEVRRLQAQNTALQKNLAACQEKLDKEHHHRTTQEAHLDKSSNEPNTENEDSFISEQALNLSLETELEEKKILKEQLTSSEKSYKDQILSLQEENEKISEKLKKKQESFMHLQEEKENLFAESNKKVEELQAARDRDQKYYTDQINKLQQELDRLKKVDAQNIVGNQQLQEQNTKLQQQLSELQQKFGSLRQEKDDLTVQLQKRSVELEKIKLQNEELKQQLQSLEETKGWLERNLKEVEESFTNYKEEKENHISSITKDHESVVCNLKEEHKTVLDGLREKHQQKLQECSDIEESLKQQLEKCQNEVQSLKQNVKDGVDERKIHEKKGMAMVKDLKRQLQAERKRAEKLQNKLEEILSDSKNNRSMEELFGQSDGNDSLHDERSSISSWNRNHTPPDNFDQEHNELVNRVAELQQEKWNLEEKLSHLETSTSAMAEDLIQKTRIIEHYVMESKKDPKPHHSQDDKLSLKKVLDLVNKGDDIHGIKEMNRKLQRMLEETLTKNMHLEQGMETLSQELMRLNKKEPEEKQEVSATSASPDTKESNQEETIQDS</sequence>
<evidence type="ECO:0000313" key="3">
    <source>
        <dbReference type="EMBL" id="KAJ8302003.1"/>
    </source>
</evidence>
<feature type="compositionally biased region" description="Basic and acidic residues" evidence="2">
    <location>
        <begin position="573"/>
        <end position="584"/>
    </location>
</feature>
<gene>
    <name evidence="3" type="ORF">KUTeg_020990</name>
</gene>